<dbReference type="Gene3D" id="2.160.20.60">
    <property type="entry name" value="Glutamate synthase, alpha subunit, C-terminal domain"/>
    <property type="match status" value="1"/>
</dbReference>
<comment type="cofactor">
    <cofactor evidence="2">
        <name>[3Fe-4S] cluster</name>
        <dbReference type="ChEBI" id="CHEBI:21137"/>
    </cofactor>
</comment>
<evidence type="ECO:0000256" key="9">
    <source>
        <dbReference type="ARBA" id="ARBA00022827"/>
    </source>
</evidence>
<evidence type="ECO:0000256" key="15">
    <source>
        <dbReference type="ARBA" id="ARBA00023291"/>
    </source>
</evidence>
<keyword evidence="8" id="KW-0479">Metal-binding</keyword>
<name>A0A381UMK4_9ZZZZ</name>
<accession>A0A381UMK4</accession>
<dbReference type="FunFam" id="2.160.20.60:FF:000001">
    <property type="entry name" value="Glutamate synthase, large subunit"/>
    <property type="match status" value="1"/>
</dbReference>
<sequence>GSAGQSFGAWLAKGITMTVEGDANDYVGKGLSGGKIVIYPPKESTFQAEENIIAGNVILYGATSGEAYIRGIAAERFAVRNSGASAVIEGIGDHGCEYMTGGRVVVLGKTGRNFGAGMSGGTAYVWDPDGSFPCRCNMESFELESVSSAEDILELKQLIKNHAEYTNSPVARKVLENWENSLSQFVKVMPTDYKRVLAERATASAA</sequence>
<evidence type="ECO:0000256" key="4">
    <source>
        <dbReference type="ARBA" id="ARBA00009716"/>
    </source>
</evidence>
<feature type="non-terminal residue" evidence="18">
    <location>
        <position position="1"/>
    </location>
</feature>
<comment type="pathway">
    <text evidence="16">Amino-acid biosynthesis.</text>
</comment>
<dbReference type="GO" id="GO:0046872">
    <property type="term" value="F:metal ion binding"/>
    <property type="evidence" value="ECO:0007669"/>
    <property type="project" value="UniProtKB-KW"/>
</dbReference>
<dbReference type="InterPro" id="IPR051394">
    <property type="entry name" value="Glutamate_Synthase"/>
</dbReference>
<dbReference type="GO" id="GO:0051538">
    <property type="term" value="F:3 iron, 4 sulfur cluster binding"/>
    <property type="evidence" value="ECO:0007669"/>
    <property type="project" value="UniProtKB-KW"/>
</dbReference>
<keyword evidence="12" id="KW-0408">Iron</keyword>
<comment type="cofactor">
    <cofactor evidence="1">
        <name>FMN</name>
        <dbReference type="ChEBI" id="CHEBI:58210"/>
    </cofactor>
</comment>
<dbReference type="EMBL" id="UINC01006744">
    <property type="protein sequence ID" value="SVA29372.1"/>
    <property type="molecule type" value="Genomic_DNA"/>
</dbReference>
<keyword evidence="10" id="KW-0315">Glutamine amidotransferase</keyword>
<organism evidence="18">
    <name type="scientific">marine metagenome</name>
    <dbReference type="NCBI Taxonomy" id="408172"/>
    <lineage>
        <taxon>unclassified sequences</taxon>
        <taxon>metagenomes</taxon>
        <taxon>ecological metagenomes</taxon>
    </lineage>
</organism>
<protein>
    <recommendedName>
        <fullName evidence="17">Glutamate synthase alpha subunit C-terminal domain-containing protein</fullName>
    </recommendedName>
</protein>
<dbReference type="AlphaFoldDB" id="A0A381UMK4"/>
<evidence type="ECO:0000256" key="16">
    <source>
        <dbReference type="ARBA" id="ARBA00029440"/>
    </source>
</evidence>
<evidence type="ECO:0000259" key="17">
    <source>
        <dbReference type="Pfam" id="PF01493"/>
    </source>
</evidence>
<evidence type="ECO:0000256" key="13">
    <source>
        <dbReference type="ARBA" id="ARBA00023014"/>
    </source>
</evidence>
<comment type="cofactor">
    <cofactor evidence="3">
        <name>FAD</name>
        <dbReference type="ChEBI" id="CHEBI:57692"/>
    </cofactor>
</comment>
<dbReference type="InterPro" id="IPR036485">
    <property type="entry name" value="Glu_synth_asu_C_sf"/>
</dbReference>
<evidence type="ECO:0000256" key="11">
    <source>
        <dbReference type="ARBA" id="ARBA00023002"/>
    </source>
</evidence>
<comment type="similarity">
    <text evidence="4">Belongs to the glutamate synthase family.</text>
</comment>
<keyword evidence="15" id="KW-0003">3Fe-4S</keyword>
<evidence type="ECO:0000256" key="7">
    <source>
        <dbReference type="ARBA" id="ARBA00022643"/>
    </source>
</evidence>
<evidence type="ECO:0000256" key="1">
    <source>
        <dbReference type="ARBA" id="ARBA00001917"/>
    </source>
</evidence>
<gene>
    <name evidence="18" type="ORF">METZ01_LOCUS82226</name>
</gene>
<evidence type="ECO:0000256" key="12">
    <source>
        <dbReference type="ARBA" id="ARBA00023004"/>
    </source>
</evidence>
<keyword evidence="6" id="KW-0285">Flavoprotein</keyword>
<keyword evidence="5" id="KW-0028">Amino-acid biosynthesis</keyword>
<keyword evidence="11" id="KW-0560">Oxidoreductase</keyword>
<keyword evidence="13" id="KW-0411">Iron-sulfur</keyword>
<dbReference type="InterPro" id="IPR002489">
    <property type="entry name" value="Glu_synth_asu_C"/>
</dbReference>
<evidence type="ECO:0000256" key="14">
    <source>
        <dbReference type="ARBA" id="ARBA00023164"/>
    </source>
</evidence>
<proteinExistence type="inferred from homology"/>
<dbReference type="CDD" id="cd00982">
    <property type="entry name" value="gltB_C"/>
    <property type="match status" value="1"/>
</dbReference>
<dbReference type="SUPFAM" id="SSF69336">
    <property type="entry name" value="Alpha subunit of glutamate synthase, C-terminal domain"/>
    <property type="match status" value="1"/>
</dbReference>
<keyword evidence="7" id="KW-0288">FMN</keyword>
<evidence type="ECO:0000256" key="2">
    <source>
        <dbReference type="ARBA" id="ARBA00001927"/>
    </source>
</evidence>
<reference evidence="18" key="1">
    <citation type="submission" date="2018-05" db="EMBL/GenBank/DDBJ databases">
        <authorList>
            <person name="Lanie J.A."/>
            <person name="Ng W.-L."/>
            <person name="Kazmierczak K.M."/>
            <person name="Andrzejewski T.M."/>
            <person name="Davidsen T.M."/>
            <person name="Wayne K.J."/>
            <person name="Tettelin H."/>
            <person name="Glass J.I."/>
            <person name="Rusch D."/>
            <person name="Podicherti R."/>
            <person name="Tsui H.-C.T."/>
            <person name="Winkler M.E."/>
        </authorList>
    </citation>
    <scope>NUCLEOTIDE SEQUENCE</scope>
</reference>
<keyword evidence="14" id="KW-0314">Glutamate biosynthesis</keyword>
<dbReference type="Pfam" id="PF01493">
    <property type="entry name" value="GXGXG"/>
    <property type="match status" value="1"/>
</dbReference>
<evidence type="ECO:0000256" key="6">
    <source>
        <dbReference type="ARBA" id="ARBA00022630"/>
    </source>
</evidence>
<feature type="domain" description="Glutamate synthase alpha subunit C-terminal" evidence="17">
    <location>
        <begin position="1"/>
        <end position="151"/>
    </location>
</feature>
<keyword evidence="9" id="KW-0274">FAD</keyword>
<evidence type="ECO:0000256" key="5">
    <source>
        <dbReference type="ARBA" id="ARBA00022605"/>
    </source>
</evidence>
<dbReference type="PANTHER" id="PTHR43100:SF1">
    <property type="entry name" value="GLUTAMATE SYNTHASE [NADPH] SMALL CHAIN"/>
    <property type="match status" value="1"/>
</dbReference>
<evidence type="ECO:0000256" key="8">
    <source>
        <dbReference type="ARBA" id="ARBA00022723"/>
    </source>
</evidence>
<evidence type="ECO:0000256" key="10">
    <source>
        <dbReference type="ARBA" id="ARBA00022962"/>
    </source>
</evidence>
<dbReference type="GO" id="GO:0006537">
    <property type="term" value="P:glutamate biosynthetic process"/>
    <property type="evidence" value="ECO:0007669"/>
    <property type="project" value="UniProtKB-KW"/>
</dbReference>
<evidence type="ECO:0000313" key="18">
    <source>
        <dbReference type="EMBL" id="SVA29372.1"/>
    </source>
</evidence>
<dbReference type="PANTHER" id="PTHR43100">
    <property type="entry name" value="GLUTAMATE SYNTHASE [NADPH] SMALL CHAIN"/>
    <property type="match status" value="1"/>
</dbReference>
<dbReference type="GO" id="GO:0016491">
    <property type="term" value="F:oxidoreductase activity"/>
    <property type="evidence" value="ECO:0007669"/>
    <property type="project" value="UniProtKB-KW"/>
</dbReference>
<evidence type="ECO:0000256" key="3">
    <source>
        <dbReference type="ARBA" id="ARBA00001974"/>
    </source>
</evidence>